<proteinExistence type="inferred from homology"/>
<dbReference type="Proteomes" id="UP000243207">
    <property type="component" value="Chromosome I"/>
</dbReference>
<comment type="similarity">
    <text evidence="1">Belongs to the LysR transcriptional regulatory family.</text>
</comment>
<dbReference type="SUPFAM" id="SSF46785">
    <property type="entry name" value="Winged helix' DNA-binding domain"/>
    <property type="match status" value="1"/>
</dbReference>
<dbReference type="Pfam" id="PF00126">
    <property type="entry name" value="HTH_1"/>
    <property type="match status" value="1"/>
</dbReference>
<evidence type="ECO:0000259" key="5">
    <source>
        <dbReference type="PROSITE" id="PS50931"/>
    </source>
</evidence>
<evidence type="ECO:0000313" key="7">
    <source>
        <dbReference type="Proteomes" id="UP000243207"/>
    </source>
</evidence>
<dbReference type="Pfam" id="PF03466">
    <property type="entry name" value="LysR_substrate"/>
    <property type="match status" value="1"/>
</dbReference>
<dbReference type="SUPFAM" id="SSF53850">
    <property type="entry name" value="Periplasmic binding protein-like II"/>
    <property type="match status" value="1"/>
</dbReference>
<sequence length="308" mass="34334">MSGSLPPLYALRAFEVAARTNSFTRAAEDLSLTQGAVSRHIKNLEAVLGCQLFERKGPKVQLTEQGRILSQELSEGFRTIENACYLFKDSRTRVRLKAPTSLTVRWLLNSLRNYKRDNPSEEVHLNSVWMDVDTVDFYSEPYDCAILLGNGHFGRNLGMIKLIDEWLIPICSPDLSRYIKAEQDLINATIIHPSPDRRDWKRWLSRLNITGGINTHGGLVFDTLEQGVLAAIQGHGVSIGDLSMVASEVQSGVLELPCKKAVSTGDGYYLVWPKGSPKEAYINRLGDFLKDNVPDIEIPGVAFLSMTP</sequence>
<dbReference type="PRINTS" id="PR00039">
    <property type="entry name" value="HTHLYSR"/>
</dbReference>
<dbReference type="InterPro" id="IPR036390">
    <property type="entry name" value="WH_DNA-bd_sf"/>
</dbReference>
<dbReference type="EMBL" id="LT629736">
    <property type="protein sequence ID" value="SDS28558.1"/>
    <property type="molecule type" value="Genomic_DNA"/>
</dbReference>
<keyword evidence="4" id="KW-0804">Transcription</keyword>
<dbReference type="PROSITE" id="PS50931">
    <property type="entry name" value="HTH_LYSR"/>
    <property type="match status" value="1"/>
</dbReference>
<reference evidence="7" key="1">
    <citation type="submission" date="2016-10" db="EMBL/GenBank/DDBJ databases">
        <authorList>
            <person name="Varghese N."/>
            <person name="Submissions S."/>
        </authorList>
    </citation>
    <scope>NUCLEOTIDE SEQUENCE [LARGE SCALE GENOMIC DNA]</scope>
    <source>
        <strain evidence="7">NRRL B-51270</strain>
    </source>
</reference>
<dbReference type="Gene3D" id="1.10.10.10">
    <property type="entry name" value="Winged helix-like DNA-binding domain superfamily/Winged helix DNA-binding domain"/>
    <property type="match status" value="1"/>
</dbReference>
<keyword evidence="3" id="KW-0238">DNA-binding</keyword>
<dbReference type="GO" id="GO:0009891">
    <property type="term" value="P:positive regulation of biosynthetic process"/>
    <property type="evidence" value="ECO:0007669"/>
    <property type="project" value="UniProtKB-ARBA"/>
</dbReference>
<dbReference type="RefSeq" id="WP_093392335.1">
    <property type="nucleotide sequence ID" value="NZ_LT629736.1"/>
</dbReference>
<gene>
    <name evidence="6" type="ORF">SAMN05216421_1243</name>
</gene>
<evidence type="ECO:0000313" key="6">
    <source>
        <dbReference type="EMBL" id="SDS28558.1"/>
    </source>
</evidence>
<dbReference type="InterPro" id="IPR058163">
    <property type="entry name" value="LysR-type_TF_proteobact-type"/>
</dbReference>
<dbReference type="InterPro" id="IPR000847">
    <property type="entry name" value="LysR_HTH_N"/>
</dbReference>
<dbReference type="FunFam" id="1.10.10.10:FF:000038">
    <property type="entry name" value="Glycine cleavage system transcriptional activator"/>
    <property type="match status" value="1"/>
</dbReference>
<keyword evidence="2" id="KW-0805">Transcription regulation</keyword>
<dbReference type="STRING" id="487184.SAMN05216421_1243"/>
<dbReference type="GO" id="GO:0006351">
    <property type="term" value="P:DNA-templated transcription"/>
    <property type="evidence" value="ECO:0007669"/>
    <property type="project" value="TreeGrafter"/>
</dbReference>
<dbReference type="GO" id="GO:0003700">
    <property type="term" value="F:DNA-binding transcription factor activity"/>
    <property type="evidence" value="ECO:0007669"/>
    <property type="project" value="InterPro"/>
</dbReference>
<dbReference type="GO" id="GO:0043565">
    <property type="term" value="F:sequence-specific DNA binding"/>
    <property type="evidence" value="ECO:0007669"/>
    <property type="project" value="TreeGrafter"/>
</dbReference>
<protein>
    <submittedName>
        <fullName evidence="6">Transcriptional regulator, LysR family</fullName>
    </submittedName>
</protein>
<keyword evidence="7" id="KW-1185">Reference proteome</keyword>
<evidence type="ECO:0000256" key="3">
    <source>
        <dbReference type="ARBA" id="ARBA00023125"/>
    </source>
</evidence>
<dbReference type="PANTHER" id="PTHR30537">
    <property type="entry name" value="HTH-TYPE TRANSCRIPTIONAL REGULATOR"/>
    <property type="match status" value="1"/>
</dbReference>
<feature type="domain" description="HTH lysR-type" evidence="5">
    <location>
        <begin position="6"/>
        <end position="63"/>
    </location>
</feature>
<dbReference type="Gene3D" id="3.40.190.10">
    <property type="entry name" value="Periplasmic binding protein-like II"/>
    <property type="match status" value="2"/>
</dbReference>
<name>A0A1H1QYJ5_9GAMM</name>
<dbReference type="PANTHER" id="PTHR30537:SF26">
    <property type="entry name" value="GLYCINE CLEAVAGE SYSTEM TRANSCRIPTIONAL ACTIVATOR"/>
    <property type="match status" value="1"/>
</dbReference>
<dbReference type="OrthoDB" id="5526340at2"/>
<evidence type="ECO:0000256" key="1">
    <source>
        <dbReference type="ARBA" id="ARBA00009437"/>
    </source>
</evidence>
<evidence type="ECO:0000256" key="2">
    <source>
        <dbReference type="ARBA" id="ARBA00023015"/>
    </source>
</evidence>
<evidence type="ECO:0000256" key="4">
    <source>
        <dbReference type="ARBA" id="ARBA00023163"/>
    </source>
</evidence>
<accession>A0A1H1QYJ5</accession>
<dbReference type="AlphaFoldDB" id="A0A1H1QYJ5"/>
<dbReference type="InterPro" id="IPR005119">
    <property type="entry name" value="LysR_subst-bd"/>
</dbReference>
<dbReference type="InterPro" id="IPR036388">
    <property type="entry name" value="WH-like_DNA-bd_sf"/>
</dbReference>
<organism evidence="6 7">
    <name type="scientific">Halopseudomonas xinjiangensis</name>
    <dbReference type="NCBI Taxonomy" id="487184"/>
    <lineage>
        <taxon>Bacteria</taxon>
        <taxon>Pseudomonadati</taxon>
        <taxon>Pseudomonadota</taxon>
        <taxon>Gammaproteobacteria</taxon>
        <taxon>Pseudomonadales</taxon>
        <taxon>Pseudomonadaceae</taxon>
        <taxon>Halopseudomonas</taxon>
    </lineage>
</organism>